<dbReference type="Proteomes" id="UP000190162">
    <property type="component" value="Unassembled WGS sequence"/>
</dbReference>
<reference evidence="3" key="1">
    <citation type="submission" date="2017-02" db="EMBL/GenBank/DDBJ databases">
        <authorList>
            <person name="Varghese N."/>
            <person name="Submissions S."/>
        </authorList>
    </citation>
    <scope>NUCLEOTIDE SEQUENCE [LARGE SCALE GENOMIC DNA]</scope>
    <source>
        <strain evidence="3">DSM 22720</strain>
    </source>
</reference>
<sequence>MAFVYLITEEAFEGEVVRPWVKIGYSKNPPEWRVNANLKRGNPRCLVLSAVFEFESIVQARRAEKAAHEQFSQHLFQKEWFQVCWKTVAAWYEEQGAIYRKNT</sequence>
<dbReference type="InterPro" id="IPR018306">
    <property type="entry name" value="Phage_T5_Orf172_DNA-bd"/>
</dbReference>
<name>A0A1T4VVW6_9GAMM</name>
<dbReference type="AlphaFoldDB" id="A0A1T4VVW6"/>
<gene>
    <name evidence="2" type="ORF">SAMN02745132_04401</name>
</gene>
<evidence type="ECO:0000313" key="3">
    <source>
        <dbReference type="Proteomes" id="UP000190162"/>
    </source>
</evidence>
<dbReference type="OrthoDB" id="9946420at2"/>
<accession>A0A1T4VVW6</accession>
<dbReference type="EMBL" id="FUXU01000111">
    <property type="protein sequence ID" value="SKA69097.1"/>
    <property type="molecule type" value="Genomic_DNA"/>
</dbReference>
<evidence type="ECO:0000313" key="2">
    <source>
        <dbReference type="EMBL" id="SKA69097.1"/>
    </source>
</evidence>
<dbReference type="Pfam" id="PF10544">
    <property type="entry name" value="T5orf172"/>
    <property type="match status" value="1"/>
</dbReference>
<evidence type="ECO:0000259" key="1">
    <source>
        <dbReference type="Pfam" id="PF10544"/>
    </source>
</evidence>
<feature type="domain" description="Bacteriophage T5 Orf172 DNA-binding" evidence="1">
    <location>
        <begin position="3"/>
        <end position="93"/>
    </location>
</feature>
<dbReference type="RefSeq" id="WP_078754483.1">
    <property type="nucleotide sequence ID" value="NZ_FUXU01000111.1"/>
</dbReference>
<keyword evidence="3" id="KW-1185">Reference proteome</keyword>
<protein>
    <submittedName>
        <fullName evidence="2">T5orf172 domain-containing protein</fullName>
    </submittedName>
</protein>
<organism evidence="2 3">
    <name type="scientific">Enterovibrio nigricans DSM 22720</name>
    <dbReference type="NCBI Taxonomy" id="1121868"/>
    <lineage>
        <taxon>Bacteria</taxon>
        <taxon>Pseudomonadati</taxon>
        <taxon>Pseudomonadota</taxon>
        <taxon>Gammaproteobacteria</taxon>
        <taxon>Vibrionales</taxon>
        <taxon>Vibrionaceae</taxon>
        <taxon>Enterovibrio</taxon>
    </lineage>
</organism>
<proteinExistence type="predicted"/>